<dbReference type="HOGENOM" id="CLU_000604_1_2_9"/>
<evidence type="ECO:0000256" key="1">
    <source>
        <dbReference type="ARBA" id="ARBA00005417"/>
    </source>
</evidence>
<protein>
    <recommendedName>
        <fullName evidence="5">ABC transporter domain-containing protein</fullName>
    </recommendedName>
</protein>
<dbReference type="GO" id="GO:0016887">
    <property type="term" value="F:ATP hydrolysis activity"/>
    <property type="evidence" value="ECO:0007669"/>
    <property type="project" value="InterPro"/>
</dbReference>
<evidence type="ECO:0000313" key="7">
    <source>
        <dbReference type="Proteomes" id="UP000003011"/>
    </source>
</evidence>
<keyword evidence="4" id="KW-0067">ATP-binding</keyword>
<dbReference type="PANTHER" id="PTHR43335:SF4">
    <property type="entry name" value="ABC TRANSPORTER, ATP-BINDING PROTEIN"/>
    <property type="match status" value="1"/>
</dbReference>
<dbReference type="AlphaFoldDB" id="G5GKB9"/>
<accession>G5GKB9</accession>
<reference evidence="6 7" key="1">
    <citation type="submission" date="2011-08" db="EMBL/GenBank/DDBJ databases">
        <title>The Genome Sequence of Johnsonella ignava ATCC 51276.</title>
        <authorList>
            <consortium name="The Broad Institute Genome Sequencing Platform"/>
            <person name="Earl A."/>
            <person name="Ward D."/>
            <person name="Feldgarden M."/>
            <person name="Gevers D."/>
            <person name="Izard J."/>
            <person name="Blanton J.M."/>
            <person name="Baranova O.V."/>
            <person name="Dewhirst F.E."/>
            <person name="Young S.K."/>
            <person name="Zeng Q."/>
            <person name="Gargeya S."/>
            <person name="Fitzgerald M."/>
            <person name="Haas B."/>
            <person name="Abouelleil A."/>
            <person name="Alvarado L."/>
            <person name="Arachchi H.M."/>
            <person name="Berlin A."/>
            <person name="Brown A."/>
            <person name="Chapman S.B."/>
            <person name="Chen Z."/>
            <person name="Dunbar C."/>
            <person name="Freedman E."/>
            <person name="Gearin G."/>
            <person name="Gellesch M."/>
            <person name="Goldberg J."/>
            <person name="Griggs A."/>
            <person name="Gujja S."/>
            <person name="Heiman D."/>
            <person name="Howarth C."/>
            <person name="Larson L."/>
            <person name="Lui A."/>
            <person name="MacDonald P.J.P."/>
            <person name="Montmayeur A."/>
            <person name="Murphy C."/>
            <person name="Neiman D."/>
            <person name="Pearson M."/>
            <person name="Priest M."/>
            <person name="Roberts A."/>
            <person name="Saif S."/>
            <person name="Shea T."/>
            <person name="Shenoy N."/>
            <person name="Sisk P."/>
            <person name="Stolte C."/>
            <person name="Sykes S."/>
            <person name="Wortman J."/>
            <person name="Nusbaum C."/>
            <person name="Birren B."/>
        </authorList>
    </citation>
    <scope>NUCLEOTIDE SEQUENCE [LARGE SCALE GENOMIC DNA]</scope>
    <source>
        <strain evidence="6 7">ATCC 51276</strain>
    </source>
</reference>
<feature type="domain" description="ABC transporter" evidence="5">
    <location>
        <begin position="6"/>
        <end position="211"/>
    </location>
</feature>
<name>G5GKB9_9FIRM</name>
<evidence type="ECO:0000256" key="4">
    <source>
        <dbReference type="ARBA" id="ARBA00022840"/>
    </source>
</evidence>
<dbReference type="EMBL" id="ACZL01000037">
    <property type="protein sequence ID" value="EHI54809.1"/>
    <property type="molecule type" value="Genomic_DNA"/>
</dbReference>
<dbReference type="SMART" id="SM00382">
    <property type="entry name" value="AAA"/>
    <property type="match status" value="1"/>
</dbReference>
<dbReference type="RefSeq" id="WP_005541877.1">
    <property type="nucleotide sequence ID" value="NZ_JH378838.1"/>
</dbReference>
<organism evidence="6 7">
    <name type="scientific">Johnsonella ignava ATCC 51276</name>
    <dbReference type="NCBI Taxonomy" id="679200"/>
    <lineage>
        <taxon>Bacteria</taxon>
        <taxon>Bacillati</taxon>
        <taxon>Bacillota</taxon>
        <taxon>Clostridia</taxon>
        <taxon>Lachnospirales</taxon>
        <taxon>Lachnospiraceae</taxon>
        <taxon>Johnsonella</taxon>
    </lineage>
</organism>
<dbReference type="Proteomes" id="UP000003011">
    <property type="component" value="Unassembled WGS sequence"/>
</dbReference>
<keyword evidence="3" id="KW-0547">Nucleotide-binding</keyword>
<sequence length="214" mass="24058">MNTNTISIQNASKSFGQHKVLDNINLNCEKGFIYGIVGYNGSGKTVLFKSICGFLKPDSGVITINGKSNSDISDFNLGVIIEAPAYISELSGMDNLTYLYEIKNKRNRKHLEEVMRIVGLDPLSKKKVSRYSMGMKQRLAIAQAIMEEQDILILDEPMNGLDKQGVEDMRNLFIRLKSEGKTILLASHNREDIDILCDYVYEIDSGKLKNIRSK</sequence>
<dbReference type="SUPFAM" id="SSF52540">
    <property type="entry name" value="P-loop containing nucleoside triphosphate hydrolases"/>
    <property type="match status" value="1"/>
</dbReference>
<dbReference type="Gene3D" id="3.40.50.300">
    <property type="entry name" value="P-loop containing nucleotide triphosphate hydrolases"/>
    <property type="match status" value="1"/>
</dbReference>
<dbReference type="PANTHER" id="PTHR43335">
    <property type="entry name" value="ABC TRANSPORTER, ATP-BINDING PROTEIN"/>
    <property type="match status" value="1"/>
</dbReference>
<dbReference type="STRING" id="679200.HMPREF9333_02010"/>
<keyword evidence="7" id="KW-1185">Reference proteome</keyword>
<comment type="similarity">
    <text evidence="1">Belongs to the ABC transporter superfamily.</text>
</comment>
<dbReference type="Pfam" id="PF00005">
    <property type="entry name" value="ABC_tran"/>
    <property type="match status" value="1"/>
</dbReference>
<dbReference type="InterPro" id="IPR027417">
    <property type="entry name" value="P-loop_NTPase"/>
</dbReference>
<dbReference type="GO" id="GO:0005524">
    <property type="term" value="F:ATP binding"/>
    <property type="evidence" value="ECO:0007669"/>
    <property type="project" value="UniProtKB-KW"/>
</dbReference>
<comment type="caution">
    <text evidence="6">The sequence shown here is derived from an EMBL/GenBank/DDBJ whole genome shotgun (WGS) entry which is preliminary data.</text>
</comment>
<evidence type="ECO:0000256" key="2">
    <source>
        <dbReference type="ARBA" id="ARBA00022448"/>
    </source>
</evidence>
<dbReference type="InterPro" id="IPR003593">
    <property type="entry name" value="AAA+_ATPase"/>
</dbReference>
<proteinExistence type="inferred from homology"/>
<gene>
    <name evidence="6" type="ORF">HMPREF9333_02010</name>
</gene>
<dbReference type="OrthoDB" id="9809205at2"/>
<dbReference type="PROSITE" id="PS50893">
    <property type="entry name" value="ABC_TRANSPORTER_2"/>
    <property type="match status" value="1"/>
</dbReference>
<dbReference type="InterPro" id="IPR003439">
    <property type="entry name" value="ABC_transporter-like_ATP-bd"/>
</dbReference>
<evidence type="ECO:0000259" key="5">
    <source>
        <dbReference type="PROSITE" id="PS50893"/>
    </source>
</evidence>
<evidence type="ECO:0000313" key="6">
    <source>
        <dbReference type="EMBL" id="EHI54809.1"/>
    </source>
</evidence>
<keyword evidence="2" id="KW-0813">Transport</keyword>
<dbReference type="eggNOG" id="COG1131">
    <property type="taxonomic scope" value="Bacteria"/>
</dbReference>
<dbReference type="PATRIC" id="fig|679200.3.peg.2119"/>
<evidence type="ECO:0000256" key="3">
    <source>
        <dbReference type="ARBA" id="ARBA00022741"/>
    </source>
</evidence>